<accession>M1D8X5</accession>
<reference evidence="3" key="1">
    <citation type="journal article" date="2011" name="Nature">
        <title>Genome sequence and analysis of the tuber crop potato.</title>
        <authorList>
            <consortium name="The Potato Genome Sequencing Consortium"/>
        </authorList>
    </citation>
    <scope>NUCLEOTIDE SEQUENCE [LARGE SCALE GENOMIC DNA]</scope>
    <source>
        <strain evidence="3">cv. DM1-3 516 R44</strain>
    </source>
</reference>
<keyword evidence="3" id="KW-1185">Reference proteome</keyword>
<proteinExistence type="predicted"/>
<sequence>MPPRRTIRGRSARRNVDPQDQEVPNVPEVQLQGEDVADTSRIREFLRMNPLDFTSSSVTEDPENFVEELQKMFEVMHVVDAERVELAAYQLTGVARVCYDQWKKSRAEGAPICGQNGHFMRECLKNMQGVGNGGNRAQSSSLAPPNKATLRGATSGTGGGANLLYAITSRQE</sequence>
<protein>
    <submittedName>
        <fullName evidence="2">Retrotransposon gag protein</fullName>
    </submittedName>
</protein>
<dbReference type="Proteomes" id="UP000011115">
    <property type="component" value="Unassembled WGS sequence"/>
</dbReference>
<feature type="compositionally biased region" description="Basic residues" evidence="1">
    <location>
        <begin position="1"/>
        <end position="13"/>
    </location>
</feature>
<feature type="region of interest" description="Disordered" evidence="1">
    <location>
        <begin position="130"/>
        <end position="155"/>
    </location>
</feature>
<dbReference type="HOGENOM" id="CLU_1557939_0_0_1"/>
<dbReference type="InParanoid" id="M1D8X5"/>
<reference evidence="2" key="2">
    <citation type="submission" date="2015-06" db="UniProtKB">
        <authorList>
            <consortium name="EnsemblPlants"/>
        </authorList>
    </citation>
    <scope>IDENTIFICATION</scope>
    <source>
        <strain evidence="2">DM1-3 516 R44</strain>
    </source>
</reference>
<evidence type="ECO:0000313" key="3">
    <source>
        <dbReference type="Proteomes" id="UP000011115"/>
    </source>
</evidence>
<evidence type="ECO:0000313" key="2">
    <source>
        <dbReference type="EnsemblPlants" id="PGSC0003DMT400085180"/>
    </source>
</evidence>
<dbReference type="EnsemblPlants" id="PGSC0003DMT400085180">
    <property type="protein sequence ID" value="PGSC0003DMT400085180"/>
    <property type="gene ID" value="PGSC0003DMG400034751"/>
</dbReference>
<name>M1D8X5_SOLTU</name>
<dbReference type="Gramene" id="PGSC0003DMT400085180">
    <property type="protein sequence ID" value="PGSC0003DMT400085180"/>
    <property type="gene ID" value="PGSC0003DMG400034751"/>
</dbReference>
<dbReference type="AlphaFoldDB" id="M1D8X5"/>
<evidence type="ECO:0000256" key="1">
    <source>
        <dbReference type="SAM" id="MobiDB-lite"/>
    </source>
</evidence>
<dbReference type="PaxDb" id="4113-PGSC0003DMT400085180"/>
<feature type="region of interest" description="Disordered" evidence="1">
    <location>
        <begin position="1"/>
        <end position="28"/>
    </location>
</feature>
<organism evidence="2 3">
    <name type="scientific">Solanum tuberosum</name>
    <name type="common">Potato</name>
    <dbReference type="NCBI Taxonomy" id="4113"/>
    <lineage>
        <taxon>Eukaryota</taxon>
        <taxon>Viridiplantae</taxon>
        <taxon>Streptophyta</taxon>
        <taxon>Embryophyta</taxon>
        <taxon>Tracheophyta</taxon>
        <taxon>Spermatophyta</taxon>
        <taxon>Magnoliopsida</taxon>
        <taxon>eudicotyledons</taxon>
        <taxon>Gunneridae</taxon>
        <taxon>Pentapetalae</taxon>
        <taxon>asterids</taxon>
        <taxon>lamiids</taxon>
        <taxon>Solanales</taxon>
        <taxon>Solanaceae</taxon>
        <taxon>Solanoideae</taxon>
        <taxon>Solaneae</taxon>
        <taxon>Solanum</taxon>
    </lineage>
</organism>